<accession>A0A8H6U7X2</accession>
<feature type="compositionally biased region" description="Low complexity" evidence="1">
    <location>
        <begin position="51"/>
        <end position="62"/>
    </location>
</feature>
<reference evidence="2" key="1">
    <citation type="journal article" date="2020" name="Phytopathology">
        <title>Genome Sequence Resources of Colletotrichum truncatum, C. plurivorum, C. musicola, and C. sojae: Four Species Pathogenic to Soybean (Glycine max).</title>
        <authorList>
            <person name="Rogerio F."/>
            <person name="Boufleur T.R."/>
            <person name="Ciampi-Guillardi M."/>
            <person name="Sukno S.A."/>
            <person name="Thon M.R."/>
            <person name="Massola Junior N.S."/>
            <person name="Baroncelli R."/>
        </authorList>
    </citation>
    <scope>NUCLEOTIDE SEQUENCE</scope>
    <source>
        <strain evidence="2">LFN0074</strain>
    </source>
</reference>
<proteinExistence type="predicted"/>
<dbReference type="AlphaFoldDB" id="A0A8H6U7X2"/>
<feature type="region of interest" description="Disordered" evidence="1">
    <location>
        <begin position="31"/>
        <end position="79"/>
    </location>
</feature>
<evidence type="ECO:0000313" key="2">
    <source>
        <dbReference type="EMBL" id="KAF6843928.1"/>
    </source>
</evidence>
<gene>
    <name evidence="2" type="ORF">CMUS01_01594</name>
</gene>
<protein>
    <submittedName>
        <fullName evidence="2">Uncharacterized protein</fullName>
    </submittedName>
</protein>
<evidence type="ECO:0000256" key="1">
    <source>
        <dbReference type="SAM" id="MobiDB-lite"/>
    </source>
</evidence>
<organism evidence="2 3">
    <name type="scientific">Colletotrichum musicola</name>
    <dbReference type="NCBI Taxonomy" id="2175873"/>
    <lineage>
        <taxon>Eukaryota</taxon>
        <taxon>Fungi</taxon>
        <taxon>Dikarya</taxon>
        <taxon>Ascomycota</taxon>
        <taxon>Pezizomycotina</taxon>
        <taxon>Sordariomycetes</taxon>
        <taxon>Hypocreomycetidae</taxon>
        <taxon>Glomerellales</taxon>
        <taxon>Glomerellaceae</taxon>
        <taxon>Colletotrichum</taxon>
        <taxon>Colletotrichum orchidearum species complex</taxon>
    </lineage>
</organism>
<dbReference type="EMBL" id="WIGM01000028">
    <property type="protein sequence ID" value="KAF6843928.1"/>
    <property type="molecule type" value="Genomic_DNA"/>
</dbReference>
<dbReference type="Proteomes" id="UP000639643">
    <property type="component" value="Unassembled WGS sequence"/>
</dbReference>
<name>A0A8H6U7X2_9PEZI</name>
<comment type="caution">
    <text evidence="2">The sequence shown here is derived from an EMBL/GenBank/DDBJ whole genome shotgun (WGS) entry which is preliminary data.</text>
</comment>
<evidence type="ECO:0000313" key="3">
    <source>
        <dbReference type="Proteomes" id="UP000639643"/>
    </source>
</evidence>
<sequence>MKSSIILPSFLHYIVRFTGLKEQTSVPEPVKLPTRFAANKPERSDGADTRSSSSSVSESSSVFPGRGLGGYQSDHHAGASNGSVDSLELLYYFPNGNRAPASSSRHHLRLVAGVAASMARYGEETTKACVNECLGGGQRSRRDGYLPIDWNSEVLLHGAS</sequence>
<keyword evidence="3" id="KW-1185">Reference proteome</keyword>